<protein>
    <submittedName>
        <fullName evidence="1">Uncharacterized protein</fullName>
    </submittedName>
</protein>
<name>A0A4Y2S9C1_ARAVE</name>
<organism evidence="1 2">
    <name type="scientific">Araneus ventricosus</name>
    <name type="common">Orbweaver spider</name>
    <name type="synonym">Epeira ventricosa</name>
    <dbReference type="NCBI Taxonomy" id="182803"/>
    <lineage>
        <taxon>Eukaryota</taxon>
        <taxon>Metazoa</taxon>
        <taxon>Ecdysozoa</taxon>
        <taxon>Arthropoda</taxon>
        <taxon>Chelicerata</taxon>
        <taxon>Arachnida</taxon>
        <taxon>Araneae</taxon>
        <taxon>Araneomorphae</taxon>
        <taxon>Entelegynae</taxon>
        <taxon>Araneoidea</taxon>
        <taxon>Araneidae</taxon>
        <taxon>Araneus</taxon>
    </lineage>
</organism>
<accession>A0A4Y2S9C1</accession>
<gene>
    <name evidence="1" type="ORF">AVEN_9482_1</name>
</gene>
<sequence length="146" mass="16908">MFSDRLRVPCSLQTRTSLSTGCRVNLDSFLNITFPQSGTVQFTCWRHHFNRAPLDWTDKGAQTRGTRAYRPFMFSLRRKVVAIIVLPIAGTTIDVTRVEVDLRFRLATTEIYRSSAWFVILGQLATGLRTNVWLVWNCFNNREMTE</sequence>
<dbReference type="AlphaFoldDB" id="A0A4Y2S9C1"/>
<proteinExistence type="predicted"/>
<evidence type="ECO:0000313" key="2">
    <source>
        <dbReference type="Proteomes" id="UP000499080"/>
    </source>
</evidence>
<reference evidence="1 2" key="1">
    <citation type="journal article" date="2019" name="Sci. Rep.">
        <title>Orb-weaving spider Araneus ventricosus genome elucidates the spidroin gene catalogue.</title>
        <authorList>
            <person name="Kono N."/>
            <person name="Nakamura H."/>
            <person name="Ohtoshi R."/>
            <person name="Moran D.A.P."/>
            <person name="Shinohara A."/>
            <person name="Yoshida Y."/>
            <person name="Fujiwara M."/>
            <person name="Mori M."/>
            <person name="Tomita M."/>
            <person name="Arakawa K."/>
        </authorList>
    </citation>
    <scope>NUCLEOTIDE SEQUENCE [LARGE SCALE GENOMIC DNA]</scope>
</reference>
<dbReference type="OrthoDB" id="6456092at2759"/>
<dbReference type="Proteomes" id="UP000499080">
    <property type="component" value="Unassembled WGS sequence"/>
</dbReference>
<dbReference type="EMBL" id="BGPR01020514">
    <property type="protein sequence ID" value="GBN84822.1"/>
    <property type="molecule type" value="Genomic_DNA"/>
</dbReference>
<keyword evidence="2" id="KW-1185">Reference proteome</keyword>
<comment type="caution">
    <text evidence="1">The sequence shown here is derived from an EMBL/GenBank/DDBJ whole genome shotgun (WGS) entry which is preliminary data.</text>
</comment>
<evidence type="ECO:0000313" key="1">
    <source>
        <dbReference type="EMBL" id="GBN84822.1"/>
    </source>
</evidence>